<reference evidence="1" key="1">
    <citation type="submission" date="2021-08" db="EMBL/GenBank/DDBJ databases">
        <title>The first chromosome-level gecko genome reveals the dynamic sex chromosomes of Neotropical dwarf geckos (Sphaerodactylidae: Sphaerodactylus).</title>
        <authorList>
            <person name="Pinto B.J."/>
            <person name="Keating S.E."/>
            <person name="Gamble T."/>
        </authorList>
    </citation>
    <scope>NUCLEOTIDE SEQUENCE</scope>
    <source>
        <strain evidence="1">TG3544</strain>
    </source>
</reference>
<keyword evidence="2" id="KW-1185">Reference proteome</keyword>
<sequence length="740" mass="85053">MHTYALENQLAAKSDDMDQLKQALGDCAELPEAVVSRINELDRQRTRVVNQVAVLKASTKTALEEWRLYDDAWDDAGFVLARAFYCAELSKPPVITLETLKHQVGNLQYVLEMMLLHHHSRALGLSLLLASPTPTPPCQLPGKSLQDQAEGNEEVWTRLRTAGDNLKKLCDPSCSDLIDQKYKKVHTRWVLISEDTADQLQKARASLHLWESYAGLHAEVTAKLDKHQEQCASLLAATVPASGTRDFLRQKSQDIEKLQLGLQNVKASFHQAPELAEKIAQATEPAVQAFLPEKLQPLQRISYLEQMLQMKADEFQCTHSQLEDFENRLKQLEHRVKGTTEALANPDQGDEDSDLLLSQMLDLAALSPEMERLNEVSFRLPLGDFTAKRLQSLNWEWAQKRAMALEQCSKLQDVQSEDEFLLRCQRWVLFFEKMKERLKENVAGTLEELEKQQRDYEVTQAEISVHQPIFNSMVSKALHVVESGEAQNRAEFISKLTQLKEQWQGAVQAAQRRKSEIDGLVKRWHKFNNLLRDLTKFLKETQSFLAAVKSQDKYSLHQVQNLCHDFQYKQVLLWRWQTRCSLALDTGEELRDAADPEVKAVIQKESSQLQESWSNAQLQVEEIMKQLQGHLQTFESSERQTEGLHQRLQELKTRVKEPLPAEHDELQKAKEHMKRMNPAAENLPTIHQTNNNRMRFKCRSWKVTGQLWEPSLKELGTMKGRSGFHVIILPRRNDGSPKRF</sequence>
<dbReference type="EMBL" id="CM037615">
    <property type="protein sequence ID" value="KAH8014978.1"/>
    <property type="molecule type" value="Genomic_DNA"/>
</dbReference>
<name>A0ACB8G6D5_9SAUR</name>
<proteinExistence type="predicted"/>
<accession>A0ACB8G6D5</accession>
<gene>
    <name evidence="1" type="ORF">K3G42_032717</name>
</gene>
<evidence type="ECO:0000313" key="2">
    <source>
        <dbReference type="Proteomes" id="UP000827872"/>
    </source>
</evidence>
<dbReference type="Proteomes" id="UP000827872">
    <property type="component" value="Linkage Group LG02"/>
</dbReference>
<comment type="caution">
    <text evidence="1">The sequence shown here is derived from an EMBL/GenBank/DDBJ whole genome shotgun (WGS) entry which is preliminary data.</text>
</comment>
<organism evidence="1 2">
    <name type="scientific">Sphaerodactylus townsendi</name>
    <dbReference type="NCBI Taxonomy" id="933632"/>
    <lineage>
        <taxon>Eukaryota</taxon>
        <taxon>Metazoa</taxon>
        <taxon>Chordata</taxon>
        <taxon>Craniata</taxon>
        <taxon>Vertebrata</taxon>
        <taxon>Euteleostomi</taxon>
        <taxon>Lepidosauria</taxon>
        <taxon>Squamata</taxon>
        <taxon>Bifurcata</taxon>
        <taxon>Gekkota</taxon>
        <taxon>Sphaerodactylidae</taxon>
        <taxon>Sphaerodactylus</taxon>
    </lineage>
</organism>
<evidence type="ECO:0000313" key="1">
    <source>
        <dbReference type="EMBL" id="KAH8014978.1"/>
    </source>
</evidence>
<protein>
    <submittedName>
        <fullName evidence="1">Uncharacterized protein</fullName>
    </submittedName>
</protein>